<evidence type="ECO:0000256" key="1">
    <source>
        <dbReference type="ARBA" id="ARBA00022691"/>
    </source>
</evidence>
<dbReference type="EMBL" id="GHBR01003194">
    <property type="protein sequence ID" value="NDJ97606.1"/>
    <property type="molecule type" value="Transcribed_RNA"/>
</dbReference>
<evidence type="ECO:0000259" key="2">
    <source>
        <dbReference type="Pfam" id="PF17286"/>
    </source>
</evidence>
<dbReference type="GO" id="GO:0006355">
    <property type="term" value="P:regulation of DNA-templated transcription"/>
    <property type="evidence" value="ECO:0007669"/>
    <property type="project" value="TreeGrafter"/>
</dbReference>
<keyword evidence="3" id="KW-0489">Methyltransferase</keyword>
<dbReference type="GO" id="GO:0032259">
    <property type="term" value="P:methylation"/>
    <property type="evidence" value="ECO:0007669"/>
    <property type="project" value="UniProtKB-KW"/>
</dbReference>
<dbReference type="Pfam" id="PF17286">
    <property type="entry name" value="PRMT5_C"/>
    <property type="match status" value="1"/>
</dbReference>
<organism evidence="3">
    <name type="scientific">Myxobolus squamalis</name>
    <name type="common">Myxosporean</name>
    <dbReference type="NCBI Taxonomy" id="59785"/>
    <lineage>
        <taxon>Eukaryota</taxon>
        <taxon>Metazoa</taxon>
        <taxon>Cnidaria</taxon>
        <taxon>Myxozoa</taxon>
        <taxon>Myxosporea</taxon>
        <taxon>Bivalvulida</taxon>
        <taxon>Platysporina</taxon>
        <taxon>Myxobolidae</taxon>
        <taxon>Myxobolus</taxon>
    </lineage>
</organism>
<name>A0A6B2G530_MYXSQ</name>
<dbReference type="InterPro" id="IPR035248">
    <property type="entry name" value="PRMT5_C"/>
</dbReference>
<reference evidence="3" key="1">
    <citation type="submission" date="2018-11" db="EMBL/GenBank/DDBJ databases">
        <title>Myxobolus squamalis genome and transcriptome.</title>
        <authorList>
            <person name="Yahalomi D."/>
            <person name="Atkinson S.D."/>
            <person name="Neuhof M."/>
            <person name="Chang E.S."/>
            <person name="Philippe H."/>
            <person name="Cartwright P."/>
            <person name="Bartholomew J.L."/>
            <person name="Huchon D."/>
        </authorList>
    </citation>
    <scope>NUCLEOTIDE SEQUENCE</scope>
    <source>
        <strain evidence="3">71B08</strain>
        <tissue evidence="3">Whole</tissue>
    </source>
</reference>
<keyword evidence="1" id="KW-0949">S-adenosyl-L-methionine</keyword>
<protein>
    <submittedName>
        <fullName evidence="3">Protein arginine N-methyltransferase 5 (Trinotate prediction)</fullName>
    </submittedName>
</protein>
<dbReference type="AlphaFoldDB" id="A0A6B2G530"/>
<keyword evidence="3" id="KW-0808">Transferase</keyword>
<dbReference type="GO" id="GO:0005829">
    <property type="term" value="C:cytosol"/>
    <property type="evidence" value="ECO:0007669"/>
    <property type="project" value="TreeGrafter"/>
</dbReference>
<feature type="domain" description="PRMT5 oligomerisation" evidence="2">
    <location>
        <begin position="3"/>
        <end position="99"/>
    </location>
</feature>
<proteinExistence type="predicted"/>
<evidence type="ECO:0000313" key="3">
    <source>
        <dbReference type="EMBL" id="NDJ97606.1"/>
    </source>
</evidence>
<accession>A0A6B2G530</accession>
<dbReference type="PANTHER" id="PTHR10738:SF0">
    <property type="entry name" value="PROTEIN ARGININE N-METHYLTRANSFERASE 5"/>
    <property type="match status" value="1"/>
</dbReference>
<dbReference type="InterPro" id="IPR025799">
    <property type="entry name" value="Arg_MeTrfase"/>
</dbReference>
<dbReference type="Gene3D" id="2.70.160.11">
    <property type="entry name" value="Hnrnp arginine n-methyltransferase1"/>
    <property type="match status" value="1"/>
</dbReference>
<dbReference type="GO" id="GO:0016274">
    <property type="term" value="F:protein-arginine N-methyltransferase activity"/>
    <property type="evidence" value="ECO:0007669"/>
    <property type="project" value="InterPro"/>
</dbReference>
<sequence length="102" mass="11626">MDLKFTAQVGGIVHGFAGYFSCKLYNNISLSINPTSYSDGMFSWFPFFFPLKNPIVVGKDDKISLSIWRRCNPASVWYEWCLNSSPSMIHNSAGKHYSINLY</sequence>
<dbReference type="GO" id="GO:0005634">
    <property type="term" value="C:nucleus"/>
    <property type="evidence" value="ECO:0007669"/>
    <property type="project" value="TreeGrafter"/>
</dbReference>
<dbReference type="PANTHER" id="PTHR10738">
    <property type="entry name" value="PROTEIN ARGININE N-METHYLTRANSFERASE 5"/>
    <property type="match status" value="1"/>
</dbReference>
<dbReference type="InterPro" id="IPR029063">
    <property type="entry name" value="SAM-dependent_MTases_sf"/>
</dbReference>
<dbReference type="SUPFAM" id="SSF53335">
    <property type="entry name" value="S-adenosyl-L-methionine-dependent methyltransferases"/>
    <property type="match status" value="1"/>
</dbReference>